<dbReference type="EMBL" id="CP013290">
    <property type="protein sequence ID" value="APH01481.1"/>
    <property type="molecule type" value="Genomic_DNA"/>
</dbReference>
<protein>
    <submittedName>
        <fullName evidence="1">Uncharacterized protein</fullName>
    </submittedName>
</protein>
<dbReference type="KEGG" id="jte:ASJ30_07990"/>
<dbReference type="AlphaFoldDB" id="A0A1L3MGM2"/>
<evidence type="ECO:0000313" key="2">
    <source>
        <dbReference type="Proteomes" id="UP000182938"/>
    </source>
</evidence>
<proteinExistence type="predicted"/>
<dbReference type="Proteomes" id="UP000182938">
    <property type="component" value="Chromosome"/>
</dbReference>
<name>A0A1L3MGM2_9MICO</name>
<accession>A0A1L3MGM2</accession>
<reference evidence="1 2" key="1">
    <citation type="submission" date="2015-11" db="EMBL/GenBank/DDBJ databases">
        <authorList>
            <person name="Zhang Y."/>
            <person name="Guo Z."/>
        </authorList>
    </citation>
    <scope>NUCLEOTIDE SEQUENCE [LARGE SCALE GENOMIC DNA]</scope>
    <source>
        <strain evidence="1 2">YFY001</strain>
    </source>
</reference>
<organism evidence="1 2">
    <name type="scientific">Janibacter indicus</name>
    <dbReference type="NCBI Taxonomy" id="857417"/>
    <lineage>
        <taxon>Bacteria</taxon>
        <taxon>Bacillati</taxon>
        <taxon>Actinomycetota</taxon>
        <taxon>Actinomycetes</taxon>
        <taxon>Micrococcales</taxon>
        <taxon>Intrasporangiaceae</taxon>
        <taxon>Janibacter</taxon>
    </lineage>
</organism>
<gene>
    <name evidence="1" type="ORF">ASJ30_07990</name>
</gene>
<sequence>MTMTDPRIEHAAEVVRRAVAEVTFLGLDESLAVAEALRDAGCLPDPAVAWEQGFEAGREMARQWGDAQWWTLGEEPPNPYLAP</sequence>
<keyword evidence="2" id="KW-1185">Reference proteome</keyword>
<evidence type="ECO:0000313" key="1">
    <source>
        <dbReference type="EMBL" id="APH01481.1"/>
    </source>
</evidence>